<feature type="region of interest" description="Disordered" evidence="1">
    <location>
        <begin position="394"/>
        <end position="458"/>
    </location>
</feature>
<gene>
    <name evidence="3" type="ORF">PHATRDRAFT_49433</name>
</gene>
<feature type="compositionally biased region" description="Basic and acidic residues" evidence="1">
    <location>
        <begin position="501"/>
        <end position="528"/>
    </location>
</feature>
<evidence type="ECO:0000256" key="1">
    <source>
        <dbReference type="SAM" id="MobiDB-lite"/>
    </source>
</evidence>
<dbReference type="KEGG" id="pti:PHATRDRAFT_49433"/>
<feature type="compositionally biased region" description="Basic and acidic residues" evidence="1">
    <location>
        <begin position="624"/>
        <end position="649"/>
    </location>
</feature>
<reference evidence="4" key="2">
    <citation type="submission" date="2008-08" db="EMBL/GenBank/DDBJ databases">
        <authorList>
            <consortium name="Diatom Consortium"/>
            <person name="Grigoriev I."/>
            <person name="Grimwood J."/>
            <person name="Kuo A."/>
            <person name="Otillar R.P."/>
            <person name="Salamov A."/>
            <person name="Detter J.C."/>
            <person name="Lindquist E."/>
            <person name="Shapiro H."/>
            <person name="Lucas S."/>
            <person name="Glavina del Rio T."/>
            <person name="Pitluck S."/>
            <person name="Rokhsar D."/>
            <person name="Bowler C."/>
        </authorList>
    </citation>
    <scope>GENOME REANNOTATION</scope>
    <source>
        <strain evidence="4">CCAP 1055/1</strain>
    </source>
</reference>
<sequence length="705" mass="78682">MGKPNKKDKKLRAGEESRDLDLEREESSKVKIDDRFASVLTDERFQLDVQDKYGRRRKQKDKATEELSTFYTVEDGHDKQSFAETEKLANNGSSDDSSASSSAEASEQGELEVDEDPASRIAYLTALSRGEVDVSSSSEGEGERDETDRSLSDSDDESVGGSEDPVLGMAGVLDPSTNIEEEVELTTEVSPFLAVMNMDWMNVRAVDIFAIVSSFTPPGAVKKVQVYPSDFGRERMAQEEKFGPAGLWKKSKTKNTGDNIKDDDDDNETDNLSAEDGGYLTNSEEDGDSVPENIEGTPSMTLHNSGKTDFDPEKLRAYEASRLKYYFAVVEFSSPGYADVAYKEVDGLEFEYSSSALDLRAIPPSSIDDVTKERTIRGKLGELWRKRTDLKAYLASDNSSDEEENEKAGKSSRMRKMLGLDSDDEDSNGTDQNSVSSGSSSEKEGEEKEDSAYIKEALFIPGKSTLEESIRSKLENKEDAVELTPWEKYQEKRKLKKREKRKESREKRKEINEIRKGEKPRKEKSGDSFFMEAKESEGIDNDFLPSQSKGELELLVAGENDVGEDRDYDMRGLQRLEKNKDKKFTGSRKRNEVALAANVTGTEFHVDTSDQRFKAVLDGTDDRFGIDRTDPSFKETPAMREILKEQTLRRKDKRRRKSTKAESASKQKVVPNVSAEATLTSTGGASALSSLVSSLKSKIVRPSTT</sequence>
<feature type="region of interest" description="Disordered" evidence="1">
    <location>
        <begin position="1"/>
        <end position="29"/>
    </location>
</feature>
<feature type="region of interest" description="Disordered" evidence="1">
    <location>
        <begin position="624"/>
        <end position="681"/>
    </location>
</feature>
<dbReference type="InterPro" id="IPR039754">
    <property type="entry name" value="Esf1"/>
</dbReference>
<proteinExistence type="predicted"/>
<evidence type="ECO:0000313" key="4">
    <source>
        <dbReference type="Proteomes" id="UP000000759"/>
    </source>
</evidence>
<dbReference type="AlphaFoldDB" id="B7GAK3"/>
<organism evidence="3 4">
    <name type="scientific">Phaeodactylum tricornutum (strain CCAP 1055/1)</name>
    <dbReference type="NCBI Taxonomy" id="556484"/>
    <lineage>
        <taxon>Eukaryota</taxon>
        <taxon>Sar</taxon>
        <taxon>Stramenopiles</taxon>
        <taxon>Ochrophyta</taxon>
        <taxon>Bacillariophyta</taxon>
        <taxon>Bacillariophyceae</taxon>
        <taxon>Bacillariophycidae</taxon>
        <taxon>Naviculales</taxon>
        <taxon>Phaeodactylaceae</taxon>
        <taxon>Phaeodactylum</taxon>
    </lineage>
</organism>
<name>B7GAK3_PHATC</name>
<feature type="domain" description="ESF1 RRM" evidence="2">
    <location>
        <begin position="303"/>
        <end position="365"/>
    </location>
</feature>
<feature type="compositionally biased region" description="Low complexity" evidence="1">
    <location>
        <begin position="93"/>
        <end position="106"/>
    </location>
</feature>
<dbReference type="EMBL" id="CM000624">
    <property type="protein sequence ID" value="EEC44270.1"/>
    <property type="molecule type" value="Genomic_DNA"/>
</dbReference>
<reference evidence="3 4" key="1">
    <citation type="journal article" date="2008" name="Nature">
        <title>The Phaeodactylum genome reveals the evolutionary history of diatom genomes.</title>
        <authorList>
            <person name="Bowler C."/>
            <person name="Allen A.E."/>
            <person name="Badger J.H."/>
            <person name="Grimwood J."/>
            <person name="Jabbari K."/>
            <person name="Kuo A."/>
            <person name="Maheswari U."/>
            <person name="Martens C."/>
            <person name="Maumus F."/>
            <person name="Otillar R.P."/>
            <person name="Rayko E."/>
            <person name="Salamov A."/>
            <person name="Vandepoele K."/>
            <person name="Beszteri B."/>
            <person name="Gruber A."/>
            <person name="Heijde M."/>
            <person name="Katinka M."/>
            <person name="Mock T."/>
            <person name="Valentin K."/>
            <person name="Verret F."/>
            <person name="Berges J.A."/>
            <person name="Brownlee C."/>
            <person name="Cadoret J.P."/>
            <person name="Chiovitti A."/>
            <person name="Choi C.J."/>
            <person name="Coesel S."/>
            <person name="De Martino A."/>
            <person name="Detter J.C."/>
            <person name="Durkin C."/>
            <person name="Falciatore A."/>
            <person name="Fournet J."/>
            <person name="Haruta M."/>
            <person name="Huysman M.J."/>
            <person name="Jenkins B.D."/>
            <person name="Jiroutova K."/>
            <person name="Jorgensen R.E."/>
            <person name="Joubert Y."/>
            <person name="Kaplan A."/>
            <person name="Kroger N."/>
            <person name="Kroth P.G."/>
            <person name="La Roche J."/>
            <person name="Lindquist E."/>
            <person name="Lommer M."/>
            <person name="Martin-Jezequel V."/>
            <person name="Lopez P.J."/>
            <person name="Lucas S."/>
            <person name="Mangogna M."/>
            <person name="McGinnis K."/>
            <person name="Medlin L.K."/>
            <person name="Montsant A."/>
            <person name="Oudot-Le Secq M.P."/>
            <person name="Napoli C."/>
            <person name="Obornik M."/>
            <person name="Parker M.S."/>
            <person name="Petit J.L."/>
            <person name="Porcel B.M."/>
            <person name="Poulsen N."/>
            <person name="Robison M."/>
            <person name="Rychlewski L."/>
            <person name="Rynearson T.A."/>
            <person name="Schmutz J."/>
            <person name="Shapiro H."/>
            <person name="Siaut M."/>
            <person name="Stanley M."/>
            <person name="Sussman M.R."/>
            <person name="Taylor A.R."/>
            <person name="Vardi A."/>
            <person name="von Dassow P."/>
            <person name="Vyverman W."/>
            <person name="Willis A."/>
            <person name="Wyrwicz L.S."/>
            <person name="Rokhsar D.S."/>
            <person name="Weissenbach J."/>
            <person name="Armbrust E.V."/>
            <person name="Green B.R."/>
            <person name="Van de Peer Y."/>
            <person name="Grigoriev I.V."/>
        </authorList>
    </citation>
    <scope>NUCLEOTIDE SEQUENCE [LARGE SCALE GENOMIC DNA]</scope>
    <source>
        <strain evidence="3 4">CCAP 1055/1</strain>
    </source>
</reference>
<dbReference type="GO" id="GO:0003723">
    <property type="term" value="F:RNA binding"/>
    <property type="evidence" value="ECO:0007669"/>
    <property type="project" value="TreeGrafter"/>
</dbReference>
<feature type="compositionally biased region" description="Basic and acidic residues" evidence="1">
    <location>
        <begin position="74"/>
        <end position="87"/>
    </location>
</feature>
<feature type="compositionally biased region" description="Polar residues" evidence="1">
    <location>
        <begin position="296"/>
        <end position="305"/>
    </location>
</feature>
<feature type="region of interest" description="Disordered" evidence="1">
    <location>
        <begin position="242"/>
        <end position="310"/>
    </location>
</feature>
<evidence type="ECO:0000313" key="3">
    <source>
        <dbReference type="EMBL" id="EEC44270.1"/>
    </source>
</evidence>
<dbReference type="Pfam" id="PF25121">
    <property type="entry name" value="RRM_ESF1"/>
    <property type="match status" value="2"/>
</dbReference>
<dbReference type="GO" id="GO:0006364">
    <property type="term" value="P:rRNA processing"/>
    <property type="evidence" value="ECO:0007669"/>
    <property type="project" value="InterPro"/>
</dbReference>
<dbReference type="Proteomes" id="UP000000759">
    <property type="component" value="Chromosome 22"/>
</dbReference>
<feature type="compositionally biased region" description="Basic residues" evidence="1">
    <location>
        <begin position="491"/>
        <end position="500"/>
    </location>
</feature>
<dbReference type="RefSeq" id="XP_002184092.1">
    <property type="nucleotide sequence ID" value="XM_002184056.1"/>
</dbReference>
<dbReference type="STRING" id="556484.B7GAK3"/>
<feature type="domain" description="ESF1 RRM" evidence="2">
    <location>
        <begin position="193"/>
        <end position="274"/>
    </location>
</feature>
<dbReference type="InParanoid" id="B7GAK3"/>
<dbReference type="OrthoDB" id="431825at2759"/>
<dbReference type="eggNOG" id="KOG2318">
    <property type="taxonomic scope" value="Eukaryota"/>
</dbReference>
<keyword evidence="4" id="KW-1185">Reference proteome</keyword>
<feature type="compositionally biased region" description="Acidic residues" evidence="1">
    <location>
        <begin position="107"/>
        <end position="116"/>
    </location>
</feature>
<feature type="compositionally biased region" description="Basic and acidic residues" evidence="1">
    <location>
        <begin position="11"/>
        <end position="29"/>
    </location>
</feature>
<feature type="region of interest" description="Disordered" evidence="1">
    <location>
        <begin position="474"/>
        <end position="528"/>
    </location>
</feature>
<feature type="compositionally biased region" description="Basic residues" evidence="1">
    <location>
        <begin position="1"/>
        <end position="10"/>
    </location>
</feature>
<feature type="region of interest" description="Disordered" evidence="1">
    <location>
        <begin position="50"/>
        <end position="172"/>
    </location>
</feature>
<dbReference type="InterPro" id="IPR056750">
    <property type="entry name" value="RRM_ESF1"/>
</dbReference>
<feature type="compositionally biased region" description="Basic and acidic residues" evidence="1">
    <location>
        <begin position="441"/>
        <end position="453"/>
    </location>
</feature>
<evidence type="ECO:0000259" key="2">
    <source>
        <dbReference type="Pfam" id="PF25121"/>
    </source>
</evidence>
<dbReference type="PaxDb" id="2850-Phatr49433"/>
<dbReference type="PANTHER" id="PTHR12202:SF0">
    <property type="entry name" value="ESF1 HOMOLOG"/>
    <property type="match status" value="1"/>
</dbReference>
<accession>B7GAK3</accession>
<dbReference type="PANTHER" id="PTHR12202">
    <property type="entry name" value="ESF1 HOMOLOG"/>
    <property type="match status" value="1"/>
</dbReference>
<protein>
    <recommendedName>
        <fullName evidence="2">ESF1 RRM domain-containing protein</fullName>
    </recommendedName>
</protein>
<dbReference type="GeneID" id="7195799"/>